<evidence type="ECO:0000256" key="9">
    <source>
        <dbReference type="SAM" id="Phobius"/>
    </source>
</evidence>
<dbReference type="GO" id="GO:0098553">
    <property type="term" value="C:lumenal side of endoplasmic reticulum membrane"/>
    <property type="evidence" value="ECO:0007669"/>
    <property type="project" value="TreeGrafter"/>
</dbReference>
<feature type="compositionally biased region" description="Basic and acidic residues" evidence="8">
    <location>
        <begin position="563"/>
        <end position="577"/>
    </location>
</feature>
<feature type="transmembrane region" description="Helical" evidence="9">
    <location>
        <begin position="140"/>
        <end position="165"/>
    </location>
</feature>
<evidence type="ECO:0008006" key="12">
    <source>
        <dbReference type="Google" id="ProtNLM"/>
    </source>
</evidence>
<name>A0A0F7ZPQ3_9HYPO</name>
<feature type="transmembrane region" description="Helical" evidence="9">
    <location>
        <begin position="469"/>
        <end position="487"/>
    </location>
</feature>
<dbReference type="GO" id="GO:0098554">
    <property type="term" value="C:cytoplasmic side of endoplasmic reticulum membrane"/>
    <property type="evidence" value="ECO:0007669"/>
    <property type="project" value="TreeGrafter"/>
</dbReference>
<dbReference type="AlphaFoldDB" id="A0A0F7ZPQ3"/>
<keyword evidence="6 9" id="KW-1133">Transmembrane helix</keyword>
<feature type="region of interest" description="Disordered" evidence="8">
    <location>
        <begin position="533"/>
        <end position="577"/>
    </location>
</feature>
<dbReference type="InterPro" id="IPR006639">
    <property type="entry name" value="Preselin/SPP"/>
</dbReference>
<sequence>MSAEPTALSPAGGLMDGLNATLNGTEAAAASSPGALGFFQDLGFMMLELKLLAGVLGIIYLGAHASLRRPPSAAPAKPRKDGQRDEDEDEERFSQGLEPTDAIMFPLLAAVVLVGLYYLIQWIKDMSTLNKILRWYMSTMSIASLLTLYAHGLELATSLVFPRFWRSRDGALRMADQRARTVATCDDVGNAVAEPSPRASPFPGPLAVLACSDRATRAAWELRGLLHRHWVIKFYMHGVGEEKARIKFAHMMALLLALATALVYFSTTSPLLSNMLGYGMCYGSFLLLSPTDFLTSSLVLVGLFFYDIVMVFYTPYMITVATKLDVPIKLTFESAARKSMLGLGDIVIPGMVIAWALRLDLWIHYLRKVKYESTDLKIMERDAASGEVMTRNETKHKEVKARYVNVKGKWGEEIWTRGAFFLSRPQQLPVDLAAASFRKTYFTAAMGGYVLGMLCTLAMLLIFKQGQPALLYLVPGVLGSLTVTALVRGEMKDVWAYTEDGSLDTMDVVVDLDGNGKAVKALGKLENGVVDMTKEKKVEGKQDSEKTSGKTKDGGSDKTLPQDGKEVKKDVKKDAKGSKNHRVFLLSLEAPLDDEVDE</sequence>
<proteinExistence type="inferred from homology"/>
<dbReference type="SMART" id="SM00730">
    <property type="entry name" value="PSN"/>
    <property type="match status" value="1"/>
</dbReference>
<dbReference type="Pfam" id="PF04258">
    <property type="entry name" value="Peptidase_A22B"/>
    <property type="match status" value="1"/>
</dbReference>
<evidence type="ECO:0000313" key="10">
    <source>
        <dbReference type="EMBL" id="KJZ75900.1"/>
    </source>
</evidence>
<dbReference type="InterPro" id="IPR007369">
    <property type="entry name" value="Peptidase_A22B_SPP"/>
</dbReference>
<evidence type="ECO:0000256" key="5">
    <source>
        <dbReference type="ARBA" id="ARBA00022824"/>
    </source>
</evidence>
<keyword evidence="7 9" id="KW-0472">Membrane</keyword>
<evidence type="ECO:0000313" key="11">
    <source>
        <dbReference type="Proteomes" id="UP000054481"/>
    </source>
</evidence>
<evidence type="ECO:0000256" key="6">
    <source>
        <dbReference type="ARBA" id="ARBA00022989"/>
    </source>
</evidence>
<organism evidence="10 11">
    <name type="scientific">Hirsutella minnesotensis 3608</name>
    <dbReference type="NCBI Taxonomy" id="1043627"/>
    <lineage>
        <taxon>Eukaryota</taxon>
        <taxon>Fungi</taxon>
        <taxon>Dikarya</taxon>
        <taxon>Ascomycota</taxon>
        <taxon>Pezizomycotina</taxon>
        <taxon>Sordariomycetes</taxon>
        <taxon>Hypocreomycetidae</taxon>
        <taxon>Hypocreales</taxon>
        <taxon>Ophiocordycipitaceae</taxon>
        <taxon>Hirsutella</taxon>
    </lineage>
</organism>
<dbReference type="OrthoDB" id="29661at2759"/>
<keyword evidence="3 9" id="KW-0812">Transmembrane</keyword>
<feature type="transmembrane region" description="Helical" evidence="9">
    <location>
        <begin position="441"/>
        <end position="463"/>
    </location>
</feature>
<feature type="transmembrane region" description="Helical" evidence="9">
    <location>
        <begin position="102"/>
        <end position="120"/>
    </location>
</feature>
<feature type="transmembrane region" description="Helical" evidence="9">
    <location>
        <begin position="300"/>
        <end position="319"/>
    </location>
</feature>
<evidence type="ECO:0000256" key="8">
    <source>
        <dbReference type="SAM" id="MobiDB-lite"/>
    </source>
</evidence>
<dbReference type="PANTHER" id="PTHR12174">
    <property type="entry name" value="SIGNAL PEPTIDE PEPTIDASE"/>
    <property type="match status" value="1"/>
</dbReference>
<evidence type="ECO:0000256" key="2">
    <source>
        <dbReference type="ARBA" id="ARBA00006859"/>
    </source>
</evidence>
<evidence type="ECO:0000256" key="1">
    <source>
        <dbReference type="ARBA" id="ARBA00004477"/>
    </source>
</evidence>
<comment type="subcellular location">
    <subcellularLocation>
        <location evidence="1">Endoplasmic reticulum membrane</location>
        <topology evidence="1">Multi-pass membrane protein</topology>
    </subcellularLocation>
</comment>
<evidence type="ECO:0000256" key="3">
    <source>
        <dbReference type="ARBA" id="ARBA00022692"/>
    </source>
</evidence>
<evidence type="ECO:0000256" key="7">
    <source>
        <dbReference type="ARBA" id="ARBA00023136"/>
    </source>
</evidence>
<evidence type="ECO:0000256" key="4">
    <source>
        <dbReference type="ARBA" id="ARBA00022801"/>
    </source>
</evidence>
<keyword evidence="5" id="KW-0256">Endoplasmic reticulum</keyword>
<gene>
    <name evidence="10" type="ORF">HIM_04724</name>
</gene>
<comment type="similarity">
    <text evidence="2">Belongs to the peptidase A22B family.</text>
</comment>
<feature type="region of interest" description="Disordered" evidence="8">
    <location>
        <begin position="68"/>
        <end position="94"/>
    </location>
</feature>
<keyword evidence="4" id="KW-0378">Hydrolase</keyword>
<feature type="transmembrane region" description="Helical" evidence="9">
    <location>
        <begin position="42"/>
        <end position="63"/>
    </location>
</feature>
<dbReference type="EMBL" id="KQ030514">
    <property type="protein sequence ID" value="KJZ75900.1"/>
    <property type="molecule type" value="Genomic_DNA"/>
</dbReference>
<dbReference type="PANTHER" id="PTHR12174:SF23">
    <property type="entry name" value="MINOR HISTOCOMPATIBILITY ANTIGEN H13"/>
    <property type="match status" value="1"/>
</dbReference>
<dbReference type="GO" id="GO:0006465">
    <property type="term" value="P:signal peptide processing"/>
    <property type="evidence" value="ECO:0007669"/>
    <property type="project" value="TreeGrafter"/>
</dbReference>
<protein>
    <recommendedName>
        <fullName evidence="12">Intramembrane protease 2</fullName>
    </recommendedName>
</protein>
<dbReference type="GO" id="GO:0033619">
    <property type="term" value="P:membrane protein proteolysis"/>
    <property type="evidence" value="ECO:0007669"/>
    <property type="project" value="TreeGrafter"/>
</dbReference>
<dbReference type="GO" id="GO:0042500">
    <property type="term" value="F:aspartic endopeptidase activity, intramembrane cleaving"/>
    <property type="evidence" value="ECO:0007669"/>
    <property type="project" value="InterPro"/>
</dbReference>
<dbReference type="Proteomes" id="UP000054481">
    <property type="component" value="Unassembled WGS sequence"/>
</dbReference>
<feature type="compositionally biased region" description="Basic and acidic residues" evidence="8">
    <location>
        <begin position="533"/>
        <end position="556"/>
    </location>
</feature>
<accession>A0A0F7ZPQ3</accession>
<reference evidence="10 11" key="1">
    <citation type="journal article" date="2014" name="Genome Biol. Evol.">
        <title>Comparative genomics and transcriptomics analyses reveal divergent lifestyle features of nematode endoparasitic fungus Hirsutella minnesotensis.</title>
        <authorList>
            <person name="Lai Y."/>
            <person name="Liu K."/>
            <person name="Zhang X."/>
            <person name="Zhang X."/>
            <person name="Li K."/>
            <person name="Wang N."/>
            <person name="Shu C."/>
            <person name="Wu Y."/>
            <person name="Wang C."/>
            <person name="Bushley K.E."/>
            <person name="Xiang M."/>
            <person name="Liu X."/>
        </authorList>
    </citation>
    <scope>NUCLEOTIDE SEQUENCE [LARGE SCALE GENOMIC DNA]</scope>
    <source>
        <strain evidence="10 11">3608</strain>
    </source>
</reference>
<feature type="transmembrane region" description="Helical" evidence="9">
    <location>
        <begin position="248"/>
        <end position="265"/>
    </location>
</feature>
<keyword evidence="11" id="KW-1185">Reference proteome</keyword>